<dbReference type="EMBL" id="FNPK01000065">
    <property type="protein sequence ID" value="SDY91907.1"/>
    <property type="molecule type" value="Genomic_DNA"/>
</dbReference>
<name>A0A1H3NSL6_9GAMM</name>
<dbReference type="InterPro" id="IPR036937">
    <property type="entry name" value="Adhesion_dom_fimbrial_sf"/>
</dbReference>
<dbReference type="AlphaFoldDB" id="A0A1H3NSL6"/>
<reference evidence="3" key="1">
    <citation type="submission" date="2016-10" db="EMBL/GenBank/DDBJ databases">
        <authorList>
            <person name="Varghese N."/>
            <person name="Submissions S."/>
        </authorList>
    </citation>
    <scope>NUCLEOTIDE SEQUENCE [LARGE SCALE GENOMIC DNA]</scope>
    <source>
        <strain evidence="3">ANC 5109</strain>
    </source>
</reference>
<keyword evidence="3" id="KW-1185">Reference proteome</keyword>
<keyword evidence="1" id="KW-0732">Signal</keyword>
<accession>A0A1H3NSL6</accession>
<dbReference type="GO" id="GO:0009289">
    <property type="term" value="C:pilus"/>
    <property type="evidence" value="ECO:0007669"/>
    <property type="project" value="InterPro"/>
</dbReference>
<dbReference type="Proteomes" id="UP000199035">
    <property type="component" value="Unassembled WGS sequence"/>
</dbReference>
<dbReference type="GO" id="GO:0007155">
    <property type="term" value="P:cell adhesion"/>
    <property type="evidence" value="ECO:0007669"/>
    <property type="project" value="InterPro"/>
</dbReference>
<protein>
    <submittedName>
        <fullName evidence="2">Fimbrial protein</fullName>
    </submittedName>
</protein>
<dbReference type="Gene3D" id="2.60.40.1090">
    <property type="entry name" value="Fimbrial-type adhesion domain"/>
    <property type="match status" value="1"/>
</dbReference>
<evidence type="ECO:0000313" key="2">
    <source>
        <dbReference type="EMBL" id="SDY91907.1"/>
    </source>
</evidence>
<feature type="chain" id="PRO_5011730914" evidence="1">
    <location>
        <begin position="22"/>
        <end position="364"/>
    </location>
</feature>
<dbReference type="STRING" id="595670.SAMN05421643_1652"/>
<feature type="signal peptide" evidence="1">
    <location>
        <begin position="1"/>
        <end position="21"/>
    </location>
</feature>
<proteinExistence type="predicted"/>
<sequence length="364" mass="39817">MKRKWLSLLLNAFLIVISLSAVQSASAMRCLSGGKATSNFNIDTAKNTTNTTNVGTITVTSFNSATNALLWESQTYSSTFTCYDDATTNSSEDAYLYVDDAAKKLATDFGNSNLIMGIRFNGQEYPITKTTDTIATGKRALSYQSDNYWSTSRASQNCNLIGKNNWLSSKRCADPQTITLTYSLYIKARGSGSNFPATVKNYDVFQLDGIGGRNGNGNFQEKVSGVQINYVECVPVLSTQSVDLGKYYAYQDLNTVLRKTPFTINVTTNGKDCAKYPFVGVFSSAYKVDDQTVTAIETGMKDVVGIRLFESGNSAPLSLNDTVDFGYSTGTQLSKNFEAGVLFLKKPVNAGKFTSVINYEVYFK</sequence>
<dbReference type="InterPro" id="IPR008966">
    <property type="entry name" value="Adhesion_dom_sf"/>
</dbReference>
<dbReference type="RefSeq" id="WP_092693061.1">
    <property type="nucleotide sequence ID" value="NZ_FNPK01000065.1"/>
</dbReference>
<organism evidence="2 3">
    <name type="scientific">Acinetobacter kyonggiensis</name>
    <dbReference type="NCBI Taxonomy" id="595670"/>
    <lineage>
        <taxon>Bacteria</taxon>
        <taxon>Pseudomonadati</taxon>
        <taxon>Pseudomonadota</taxon>
        <taxon>Gammaproteobacteria</taxon>
        <taxon>Moraxellales</taxon>
        <taxon>Moraxellaceae</taxon>
        <taxon>Acinetobacter</taxon>
    </lineage>
</organism>
<gene>
    <name evidence="2" type="ORF">SAMN05421643_1652</name>
</gene>
<evidence type="ECO:0000313" key="3">
    <source>
        <dbReference type="Proteomes" id="UP000199035"/>
    </source>
</evidence>
<evidence type="ECO:0000256" key="1">
    <source>
        <dbReference type="SAM" id="SignalP"/>
    </source>
</evidence>
<dbReference type="SUPFAM" id="SSF49401">
    <property type="entry name" value="Bacterial adhesins"/>
    <property type="match status" value="1"/>
</dbReference>